<evidence type="ECO:0000313" key="1">
    <source>
        <dbReference type="Proteomes" id="UP000095286"/>
    </source>
</evidence>
<dbReference type="WBParaSite" id="RSKR_0001021400.1">
    <property type="protein sequence ID" value="RSKR_0001021400.1"/>
    <property type="gene ID" value="RSKR_0001021400"/>
</dbReference>
<name>A0AC35UDF0_9BILA</name>
<protein>
    <submittedName>
        <fullName evidence="2">Peptidase_M24 domain-containing protein</fullName>
    </submittedName>
</protein>
<dbReference type="Proteomes" id="UP000095286">
    <property type="component" value="Unplaced"/>
</dbReference>
<sequence length="393" mass="42351">MSHSHGGAVCTGAHHDEEDHAVSDLELTPANETVNNKYRSAAQIANDALKAVIGATVEGKSVTELCEFGDDFITVAASKLFKGTKMGKGIAMPTCISLNNCACHYSPLRSDPEILLKAGDVVKIDLGAHFDGYIATAGHTVTVGASAANKIKGKVADAMFAASQCLEAATRMLKPDSTHTSTDVNDKLMKICESYGVTLVENMVSHQLVQNDIHGSKSIVQNPTEDQKSGVSKFYFEPYEVFALDILISTGTGKVKQGDARTTVFKKNNTQYALKLKSSRLFFSEATAKFGSMPFTLRGVFEDEAKARVGVVECAKHQIMSPYPVLYEKEGETIVQLKATVFVLPSGVSKIAGLPVDLSAYETEKSITDIDICALLKTSLKIKKEKKVEEVKA</sequence>
<accession>A0AC35UDF0</accession>
<proteinExistence type="predicted"/>
<organism evidence="1 2">
    <name type="scientific">Rhabditophanes sp. KR3021</name>
    <dbReference type="NCBI Taxonomy" id="114890"/>
    <lineage>
        <taxon>Eukaryota</taxon>
        <taxon>Metazoa</taxon>
        <taxon>Ecdysozoa</taxon>
        <taxon>Nematoda</taxon>
        <taxon>Chromadorea</taxon>
        <taxon>Rhabditida</taxon>
        <taxon>Tylenchina</taxon>
        <taxon>Panagrolaimomorpha</taxon>
        <taxon>Strongyloidoidea</taxon>
        <taxon>Alloionematidae</taxon>
        <taxon>Rhabditophanes</taxon>
    </lineage>
</organism>
<evidence type="ECO:0000313" key="2">
    <source>
        <dbReference type="WBParaSite" id="RSKR_0001021400.1"/>
    </source>
</evidence>
<reference evidence="2" key="1">
    <citation type="submission" date="2016-11" db="UniProtKB">
        <authorList>
            <consortium name="WormBaseParasite"/>
        </authorList>
    </citation>
    <scope>IDENTIFICATION</scope>
    <source>
        <strain evidence="2">KR3021</strain>
    </source>
</reference>